<feature type="compositionally biased region" description="Polar residues" evidence="3">
    <location>
        <begin position="178"/>
        <end position="211"/>
    </location>
</feature>
<dbReference type="InterPro" id="IPR051825">
    <property type="entry name" value="SRCIN1"/>
</dbReference>
<evidence type="ECO:0000256" key="2">
    <source>
        <dbReference type="SAM" id="Coils"/>
    </source>
</evidence>
<evidence type="ECO:0000313" key="6">
    <source>
        <dbReference type="Proteomes" id="UP000193560"/>
    </source>
</evidence>
<dbReference type="GO" id="GO:0051286">
    <property type="term" value="C:cell tip"/>
    <property type="evidence" value="ECO:0007669"/>
    <property type="project" value="TreeGrafter"/>
</dbReference>
<feature type="region of interest" description="Disordered" evidence="3">
    <location>
        <begin position="561"/>
        <end position="613"/>
    </location>
</feature>
<evidence type="ECO:0000259" key="4">
    <source>
        <dbReference type="SMART" id="SM00806"/>
    </source>
</evidence>
<dbReference type="InterPro" id="IPR022782">
    <property type="entry name" value="AIP3-like_C"/>
</dbReference>
<dbReference type="Proteomes" id="UP000193560">
    <property type="component" value="Unassembled WGS sequence"/>
</dbReference>
<dbReference type="PANTHER" id="PTHR22741:SF10">
    <property type="entry name" value="COILED-COIL DOMAIN-CONTAINING PROTEIN CG32809"/>
    <property type="match status" value="1"/>
</dbReference>
<comment type="caution">
    <text evidence="5">The sequence shown here is derived from an EMBL/GenBank/DDBJ whole genome shotgun (WGS) entry which is preliminary data.</text>
</comment>
<dbReference type="GO" id="GO:0005737">
    <property type="term" value="C:cytoplasm"/>
    <property type="evidence" value="ECO:0007669"/>
    <property type="project" value="TreeGrafter"/>
</dbReference>
<feature type="coiled-coil region" evidence="2">
    <location>
        <begin position="519"/>
        <end position="546"/>
    </location>
</feature>
<dbReference type="SMART" id="SM00806">
    <property type="entry name" value="AIP3"/>
    <property type="match status" value="1"/>
</dbReference>
<dbReference type="EMBL" id="MCGE01000002">
    <property type="protein sequence ID" value="ORZ24204.1"/>
    <property type="molecule type" value="Genomic_DNA"/>
</dbReference>
<feature type="coiled-coil region" evidence="2">
    <location>
        <begin position="624"/>
        <end position="725"/>
    </location>
</feature>
<proteinExistence type="predicted"/>
<feature type="region of interest" description="Disordered" evidence="3">
    <location>
        <begin position="1"/>
        <end position="27"/>
    </location>
</feature>
<feature type="compositionally biased region" description="Polar residues" evidence="3">
    <location>
        <begin position="404"/>
        <end position="423"/>
    </location>
</feature>
<feature type="coiled-coil region" evidence="2">
    <location>
        <begin position="767"/>
        <end position="811"/>
    </location>
</feature>
<feature type="compositionally biased region" description="Polar residues" evidence="3">
    <location>
        <begin position="586"/>
        <end position="613"/>
    </location>
</feature>
<dbReference type="InterPro" id="IPR005613">
    <property type="entry name" value="AIP3_C"/>
</dbReference>
<feature type="compositionally biased region" description="Polar residues" evidence="3">
    <location>
        <begin position="269"/>
        <end position="280"/>
    </location>
</feature>
<feature type="compositionally biased region" description="Basic and acidic residues" evidence="3">
    <location>
        <begin position="165"/>
        <end position="177"/>
    </location>
</feature>
<dbReference type="AlphaFoldDB" id="A0A1X2IY07"/>
<feature type="compositionally biased region" description="Basic and acidic residues" evidence="3">
    <location>
        <begin position="913"/>
        <end position="929"/>
    </location>
</feature>
<evidence type="ECO:0000256" key="3">
    <source>
        <dbReference type="SAM" id="MobiDB-lite"/>
    </source>
</evidence>
<keyword evidence="1 2" id="KW-0175">Coiled coil</keyword>
<keyword evidence="6" id="KW-1185">Reference proteome</keyword>
<dbReference type="InterPro" id="IPR056279">
    <property type="entry name" value="Aip3p_Bud6_N"/>
</dbReference>
<feature type="compositionally biased region" description="Acidic residues" evidence="3">
    <location>
        <begin position="930"/>
        <end position="939"/>
    </location>
</feature>
<organism evidence="5 6">
    <name type="scientific">Absidia repens</name>
    <dbReference type="NCBI Taxonomy" id="90262"/>
    <lineage>
        <taxon>Eukaryota</taxon>
        <taxon>Fungi</taxon>
        <taxon>Fungi incertae sedis</taxon>
        <taxon>Mucoromycota</taxon>
        <taxon>Mucoromycotina</taxon>
        <taxon>Mucoromycetes</taxon>
        <taxon>Mucorales</taxon>
        <taxon>Cunninghamellaceae</taxon>
        <taxon>Absidia</taxon>
    </lineage>
</organism>
<dbReference type="OrthoDB" id="783096at2759"/>
<feature type="compositionally biased region" description="Low complexity" evidence="3">
    <location>
        <begin position="281"/>
        <end position="301"/>
    </location>
</feature>
<gene>
    <name evidence="5" type="ORF">BCR42DRAFT_402439</name>
</gene>
<name>A0A1X2IY07_9FUNG</name>
<dbReference type="Gene3D" id="1.20.58.1540">
    <property type="entry name" value="Actin interacting protein 3, C-terminal domain"/>
    <property type="match status" value="1"/>
</dbReference>
<dbReference type="Pfam" id="PF23153">
    <property type="entry name" value="Aip3p_Bud6_N"/>
    <property type="match status" value="1"/>
</dbReference>
<feature type="domain" description="Actin interacting protein 3 C-terminal" evidence="4">
    <location>
        <begin position="432"/>
        <end position="907"/>
    </location>
</feature>
<reference evidence="5 6" key="1">
    <citation type="submission" date="2016-07" db="EMBL/GenBank/DDBJ databases">
        <title>Pervasive Adenine N6-methylation of Active Genes in Fungi.</title>
        <authorList>
            <consortium name="DOE Joint Genome Institute"/>
            <person name="Mondo S.J."/>
            <person name="Dannebaum R.O."/>
            <person name="Kuo R.C."/>
            <person name="Labutti K."/>
            <person name="Haridas S."/>
            <person name="Kuo A."/>
            <person name="Salamov A."/>
            <person name="Ahrendt S.R."/>
            <person name="Lipzen A."/>
            <person name="Sullivan W."/>
            <person name="Andreopoulos W.B."/>
            <person name="Clum A."/>
            <person name="Lindquist E."/>
            <person name="Daum C."/>
            <person name="Ramamoorthy G.K."/>
            <person name="Gryganskyi A."/>
            <person name="Culley D."/>
            <person name="Magnuson J.K."/>
            <person name="James T.Y."/>
            <person name="O'Malley M.A."/>
            <person name="Stajich J.E."/>
            <person name="Spatafora J.W."/>
            <person name="Visel A."/>
            <person name="Grigoriev I.V."/>
        </authorList>
    </citation>
    <scope>NUCLEOTIDE SEQUENCE [LARGE SCALE GENOMIC DNA]</scope>
    <source>
        <strain evidence="5 6">NRRL 1336</strain>
    </source>
</reference>
<evidence type="ECO:0000313" key="5">
    <source>
        <dbReference type="EMBL" id="ORZ24204.1"/>
    </source>
</evidence>
<feature type="region of interest" description="Disordered" evidence="3">
    <location>
        <begin position="357"/>
        <end position="423"/>
    </location>
</feature>
<dbReference type="GO" id="GO:0030010">
    <property type="term" value="P:establishment of cell polarity"/>
    <property type="evidence" value="ECO:0007669"/>
    <property type="project" value="TreeGrafter"/>
</dbReference>
<accession>A0A1X2IY07</accession>
<dbReference type="STRING" id="90262.A0A1X2IY07"/>
<dbReference type="Pfam" id="PF03915">
    <property type="entry name" value="AIP3"/>
    <property type="match status" value="1"/>
</dbReference>
<dbReference type="GO" id="GO:0005519">
    <property type="term" value="F:cytoskeletal regulatory protein binding"/>
    <property type="evidence" value="ECO:0007669"/>
    <property type="project" value="InterPro"/>
</dbReference>
<feature type="compositionally biased region" description="Low complexity" evidence="3">
    <location>
        <begin position="387"/>
        <end position="401"/>
    </location>
</feature>
<feature type="region of interest" description="Disordered" evidence="3">
    <location>
        <begin position="913"/>
        <end position="968"/>
    </location>
</feature>
<evidence type="ECO:0000256" key="1">
    <source>
        <dbReference type="ARBA" id="ARBA00023054"/>
    </source>
</evidence>
<protein>
    <submittedName>
        <fullName evidence="5">Actin interacting protein 3-domain-containing protein</fullName>
    </submittedName>
</protein>
<feature type="compositionally biased region" description="Acidic residues" evidence="3">
    <location>
        <begin position="950"/>
        <end position="962"/>
    </location>
</feature>
<feature type="compositionally biased region" description="Low complexity" evidence="3">
    <location>
        <begin position="6"/>
        <end position="17"/>
    </location>
</feature>
<dbReference type="PANTHER" id="PTHR22741">
    <property type="entry name" value="P140CAP/SNIP-RELATED"/>
    <property type="match status" value="1"/>
</dbReference>
<sequence>MDYGSRESSSGYSSVPPRRSEIQRTGSYRNMSAEIEQVVTKLLRTTKSLLEALNLWSQLRMSTSDIFELHRTLENQFYMVTQSFEEAHVKTSDLSWIPHQLRQSVVECMDQEPSTATLDKYLPRIRDVIVHLLHGLKGKQQQLREMDTQTAQMPSPVPPPLTQRDSYRSQDHYHRNTDSYSRSSISLTHSDSTGSNKSGRAYYSQQDRTSPTPLPGTPDRMTQSDYDPYAGGMPRPSVSSDSRKFYGQGSTPSSPKQQQQQQPRKPYYTSVTSVPSQQPFPSRSASRTSTSSRSAAAPASSNHLQPPSKFNNNDFDESDPHTASALAALKRQENLARRSSVRRASMYRGNTSADYASKRYLSDAPPVPSLQHNSTMDRVDENQPSETDSGPTTSTPSSGDSCADNVSDTTNKNPTTATSLSDNAAPSSLTLYLQMDQQTKKVSYSGEITLPALSMLFIERFGYSAGQQDFPTIYIRDPTLPNVSYELQDLSDVTDKSILSFSLQGEKDEKSKEWMEPMMKEWNETRRTMLEQMERLEQKMTERSSETETLVQQVVRQTLASTASQQSEQVAAAPLDDETKDDSKSETQTSAGSQMDTSKVTTENGAASSDISITATEPVDLKLQQQQQDEIEKLQRQVMILRQAQSEQHEEHNKVVKELQDENQQLKELVDKKSDGDEVSSMAKATPSQARHYIEQGKEELLTSSDKITARLEDLQDAIDHLKLDVTQRKCRPSETQMEHCREERKALGDEIEAFGVYITKVKPIWKKTWEQELQTIVKEQQTLKEQEGLLLDMNDDLAALQEVFENLEKICAFQEKSRRQVREFHVAPPEDGFEGMTSVLKQVATIDVDHDRRLKALDMADRMRQRELANRTDDFEKELSTFVDNKKLKKTGGAMEIDRLRQEKDEAIRQQLFKEKQQQKQQQSKDDVEANEQVDDDATNPSEEKSDDGVDTTEPEAGTDDEGAKST</sequence>
<feature type="compositionally biased region" description="Polar residues" evidence="3">
    <location>
        <begin position="302"/>
        <end position="313"/>
    </location>
</feature>
<feature type="region of interest" description="Disordered" evidence="3">
    <location>
        <begin position="140"/>
        <end position="320"/>
    </location>
</feature>